<evidence type="ECO:0000256" key="5">
    <source>
        <dbReference type="ARBA" id="ARBA00022692"/>
    </source>
</evidence>
<evidence type="ECO:0000256" key="4">
    <source>
        <dbReference type="ARBA" id="ARBA00022679"/>
    </source>
</evidence>
<accession>A0A199NTM8</accession>
<feature type="transmembrane region" description="Helical" evidence="9">
    <location>
        <begin position="494"/>
        <end position="513"/>
    </location>
</feature>
<feature type="transmembrane region" description="Helical" evidence="9">
    <location>
        <begin position="41"/>
        <end position="58"/>
    </location>
</feature>
<evidence type="ECO:0000256" key="8">
    <source>
        <dbReference type="SAM" id="MobiDB-lite"/>
    </source>
</evidence>
<dbReference type="GO" id="GO:0005886">
    <property type="term" value="C:plasma membrane"/>
    <property type="evidence" value="ECO:0007669"/>
    <property type="project" value="UniProtKB-SubCell"/>
</dbReference>
<dbReference type="InterPro" id="IPR056785">
    <property type="entry name" value="YkcA/B-like_C"/>
</dbReference>
<keyword evidence="6 9" id="KW-1133">Transmembrane helix</keyword>
<evidence type="ECO:0000259" key="10">
    <source>
        <dbReference type="Pfam" id="PF13231"/>
    </source>
</evidence>
<feature type="domain" description="Putative mannosyltransferase YkcA/B-like C-terminal" evidence="11">
    <location>
        <begin position="655"/>
        <end position="748"/>
    </location>
</feature>
<keyword evidence="2" id="KW-1003">Cell membrane</keyword>
<feature type="transmembrane region" description="Helical" evidence="9">
    <location>
        <begin position="113"/>
        <end position="137"/>
    </location>
</feature>
<dbReference type="Pfam" id="PF13231">
    <property type="entry name" value="PMT_2"/>
    <property type="match status" value="1"/>
</dbReference>
<feature type="transmembrane region" description="Helical" evidence="9">
    <location>
        <begin position="520"/>
        <end position="539"/>
    </location>
</feature>
<dbReference type="PANTHER" id="PTHR33908">
    <property type="entry name" value="MANNOSYLTRANSFERASE YKCB-RELATED"/>
    <property type="match status" value="1"/>
</dbReference>
<protein>
    <submittedName>
        <fullName evidence="12">Uncharacterized protein</fullName>
    </submittedName>
</protein>
<keyword evidence="7 9" id="KW-0472">Membrane</keyword>
<sequence length="770" mass="78704">MATQSLPKRPARSPRIARSRRFRRHDDAVEPPTATTARVRWSWPVWLLLALTAAAYLWNLGANGWGNGFYAAAAQAGADNWEAFLFGSSDIGNSITVDKPPASLWPMALSVKLFGLSTWSLMVPEVLMGVASVALVYASVARAVGRGPGLLAGYALAATPVAALMFRYDNPEALLLLLMSLAAYATVRAIDSGRIRWMVLCGAALGFAFLTKQLQGLLVVPGFGLAYLVLARGTLRRRLAGLAAALAALVVAAGWWVALVMLTPASDRPYIGGSQTNSFWDLTFGYNGLGRISGEETGSVGGGATASPTMFRMFDSSFGGQISWLMPAAIILTAAALWITRRAARTDRRRATLVVWGSWFLTTWVVFSIMQGIQHAYYSVALAPAIAAMIGTGAAIVWDAARAERWFARDVADAPTVKGAAGAPEVEVAVDPQTAPLHRADVGQAPRREAPERVGSWREALAGGTWQFAVLGFCTAITGVWAFVLLGRDGYLPLLRWVILFLALISGAALAFGAQLHRQLLGLAVAGAVLASLAGPTAYTAATLNTGHTGSIITAGPGRGGMGAPGGGGGGGGAATGGGPGGSGGGAGGAGAGGTGGGTAGASGSGQTGAGSSSAGQAGTSSGEDATQPGAAGGAGGGMGGVGLMLNTSEPSDELISYLSQDADRYQWMLAVVGSNNAAGYQLASGESVMPVGGYNGTDPAPTLEEFQKLVAQGKIHYYIAGTISSGMGGSSSGSDAAEQIDEWVQAHFTSTTVDGTTVYDLTDATQAGS</sequence>
<organism evidence="12 13">
    <name type="scientific">Rothia kristinae</name>
    <dbReference type="NCBI Taxonomy" id="37923"/>
    <lineage>
        <taxon>Bacteria</taxon>
        <taxon>Bacillati</taxon>
        <taxon>Actinomycetota</taxon>
        <taxon>Actinomycetes</taxon>
        <taxon>Micrococcales</taxon>
        <taxon>Micrococcaceae</taxon>
        <taxon>Rothia</taxon>
    </lineage>
</organism>
<feature type="transmembrane region" description="Helical" evidence="9">
    <location>
        <begin position="149"/>
        <end position="167"/>
    </location>
</feature>
<evidence type="ECO:0000256" key="1">
    <source>
        <dbReference type="ARBA" id="ARBA00004651"/>
    </source>
</evidence>
<dbReference type="EMBL" id="LJBJ02000004">
    <property type="protein sequence ID" value="OAX52439.1"/>
    <property type="molecule type" value="Genomic_DNA"/>
</dbReference>
<feature type="transmembrane region" description="Helical" evidence="9">
    <location>
        <begin position="318"/>
        <end position="339"/>
    </location>
</feature>
<feature type="compositionally biased region" description="Low complexity" evidence="8">
    <location>
        <begin position="610"/>
        <end position="623"/>
    </location>
</feature>
<feature type="domain" description="Glycosyltransferase RgtA/B/C/D-like" evidence="10">
    <location>
        <begin position="98"/>
        <end position="255"/>
    </location>
</feature>
<feature type="compositionally biased region" description="Gly residues" evidence="8">
    <location>
        <begin position="557"/>
        <end position="609"/>
    </location>
</feature>
<name>A0A199NTM8_9MICC</name>
<keyword evidence="4" id="KW-0808">Transferase</keyword>
<evidence type="ECO:0000259" key="11">
    <source>
        <dbReference type="Pfam" id="PF24878"/>
    </source>
</evidence>
<feature type="region of interest" description="Disordered" evidence="8">
    <location>
        <begin position="555"/>
        <end position="635"/>
    </location>
</feature>
<feature type="transmembrane region" description="Helical" evidence="9">
    <location>
        <begin position="217"/>
        <end position="235"/>
    </location>
</feature>
<evidence type="ECO:0000256" key="7">
    <source>
        <dbReference type="ARBA" id="ARBA00023136"/>
    </source>
</evidence>
<feature type="transmembrane region" description="Helical" evidence="9">
    <location>
        <begin position="376"/>
        <end position="398"/>
    </location>
</feature>
<dbReference type="Pfam" id="PF24878">
    <property type="entry name" value="YkcB_C"/>
    <property type="match status" value="1"/>
</dbReference>
<evidence type="ECO:0000256" key="3">
    <source>
        <dbReference type="ARBA" id="ARBA00022676"/>
    </source>
</evidence>
<feature type="transmembrane region" description="Helical" evidence="9">
    <location>
        <begin position="242"/>
        <end position="262"/>
    </location>
</feature>
<dbReference type="InterPro" id="IPR050297">
    <property type="entry name" value="LipidA_mod_glycosyltrf_83"/>
</dbReference>
<evidence type="ECO:0000256" key="9">
    <source>
        <dbReference type="SAM" id="Phobius"/>
    </source>
</evidence>
<dbReference type="AlphaFoldDB" id="A0A199NTM8"/>
<reference evidence="12" key="1">
    <citation type="submission" date="2016-06" db="EMBL/GenBank/DDBJ databases">
        <title>Identification of putative biosynthetic pathways for the production of bioactive secondary metabolites by the marine actinomycete Kocuria kristinae RUTW2-3.</title>
        <authorList>
            <person name="Waterworth S.C."/>
            <person name="Walmsley T.A."/>
            <person name="Matongo T."/>
            <person name="Davies-Coleman M.T."/>
            <person name="Dorrington R.A."/>
        </authorList>
    </citation>
    <scope>NUCLEOTIDE SEQUENCE [LARGE SCALE GENOMIC DNA]</scope>
    <source>
        <strain evidence="12">RUTW2-3</strain>
    </source>
</reference>
<dbReference type="GO" id="GO:0016763">
    <property type="term" value="F:pentosyltransferase activity"/>
    <property type="evidence" value="ECO:0007669"/>
    <property type="project" value="TreeGrafter"/>
</dbReference>
<dbReference type="PANTHER" id="PTHR33908:SF3">
    <property type="entry name" value="UNDECAPRENYL PHOSPHATE-ALPHA-4-AMINO-4-DEOXY-L-ARABINOSE ARABINOSYL TRANSFERASE"/>
    <property type="match status" value="1"/>
</dbReference>
<dbReference type="GO" id="GO:0009103">
    <property type="term" value="P:lipopolysaccharide biosynthetic process"/>
    <property type="evidence" value="ECO:0007669"/>
    <property type="project" value="UniProtKB-ARBA"/>
</dbReference>
<dbReference type="InterPro" id="IPR038731">
    <property type="entry name" value="RgtA/B/C-like"/>
</dbReference>
<dbReference type="Proteomes" id="UP000053171">
    <property type="component" value="Unassembled WGS sequence"/>
</dbReference>
<comment type="subcellular location">
    <subcellularLocation>
        <location evidence="1">Cell membrane</location>
        <topology evidence="1">Multi-pass membrane protein</topology>
    </subcellularLocation>
</comment>
<proteinExistence type="predicted"/>
<gene>
    <name evidence="12" type="ORF">AN277_0203565</name>
</gene>
<feature type="transmembrane region" description="Helical" evidence="9">
    <location>
        <begin position="468"/>
        <end position="488"/>
    </location>
</feature>
<evidence type="ECO:0000256" key="6">
    <source>
        <dbReference type="ARBA" id="ARBA00022989"/>
    </source>
</evidence>
<comment type="caution">
    <text evidence="12">The sequence shown here is derived from an EMBL/GenBank/DDBJ whole genome shotgun (WGS) entry which is preliminary data.</text>
</comment>
<feature type="transmembrane region" description="Helical" evidence="9">
    <location>
        <begin position="351"/>
        <end position="370"/>
    </location>
</feature>
<keyword evidence="13" id="KW-1185">Reference proteome</keyword>
<evidence type="ECO:0000313" key="12">
    <source>
        <dbReference type="EMBL" id="OAX52439.1"/>
    </source>
</evidence>
<dbReference type="GO" id="GO:0010041">
    <property type="term" value="P:response to iron(III) ion"/>
    <property type="evidence" value="ECO:0007669"/>
    <property type="project" value="TreeGrafter"/>
</dbReference>
<keyword evidence="3" id="KW-0328">Glycosyltransferase</keyword>
<evidence type="ECO:0000256" key="2">
    <source>
        <dbReference type="ARBA" id="ARBA00022475"/>
    </source>
</evidence>
<evidence type="ECO:0000313" key="13">
    <source>
        <dbReference type="Proteomes" id="UP000053171"/>
    </source>
</evidence>
<keyword evidence="5 9" id="KW-0812">Transmembrane</keyword>
<dbReference type="RefSeq" id="WP_064725088.1">
    <property type="nucleotide sequence ID" value="NZ_LJBJ02000004.1"/>
</dbReference>